<dbReference type="Gene3D" id="1.20.5.300">
    <property type="match status" value="1"/>
</dbReference>
<reference evidence="3 5" key="2">
    <citation type="submission" date="2018-06" db="EMBL/GenBank/DDBJ databases">
        <authorList>
            <consortium name="Pathogen Informatics"/>
            <person name="Doyle S."/>
        </authorList>
    </citation>
    <scope>NUCLEOTIDE SEQUENCE [LARGE SCALE GENOMIC DNA]</scope>
    <source>
        <strain evidence="3 5">NCTC12239</strain>
    </source>
</reference>
<dbReference type="STRING" id="39962.Lmor_0082"/>
<reference evidence="2 4" key="1">
    <citation type="submission" date="2015-11" db="EMBL/GenBank/DDBJ databases">
        <title>Genomic analysis of 38 Legionella species identifies large and diverse effector repertoires.</title>
        <authorList>
            <person name="Burstein D."/>
            <person name="Amaro F."/>
            <person name="Zusman T."/>
            <person name="Lifshitz Z."/>
            <person name="Cohen O."/>
            <person name="Gilbert J.A."/>
            <person name="Pupko T."/>
            <person name="Shuman H.A."/>
            <person name="Segal G."/>
        </authorList>
    </citation>
    <scope>NUCLEOTIDE SEQUENCE [LARGE SCALE GENOMIC DNA]</scope>
    <source>
        <strain evidence="2 4">ATCC 43877</strain>
    </source>
</reference>
<name>A0A378LKL7_9GAMM</name>
<keyword evidence="1" id="KW-1133">Transmembrane helix</keyword>
<accession>A0A378LKL7</accession>
<evidence type="ECO:0000313" key="3">
    <source>
        <dbReference type="EMBL" id="STY27535.1"/>
    </source>
</evidence>
<gene>
    <name evidence="2" type="ORF">Lmor_0082</name>
    <name evidence="3" type="ORF">NCTC12239_03213</name>
</gene>
<dbReference type="Proteomes" id="UP000054985">
    <property type="component" value="Unassembled WGS sequence"/>
</dbReference>
<dbReference type="OrthoDB" id="5647297at2"/>
<feature type="transmembrane region" description="Helical" evidence="1">
    <location>
        <begin position="21"/>
        <end position="41"/>
    </location>
</feature>
<dbReference type="RefSeq" id="WP_081675635.1">
    <property type="nucleotide sequence ID" value="NZ_CAAAJG010000015.1"/>
</dbReference>
<sequence length="215" mass="23755">MNNNAIKQLKNLLILPTRKGVFFGGLMLAIGTSTLLGLATIRNEPSSTQDAATDTLVVSRLNELQSQLKTLGETVNKPLPEVNFDAITQQITQLSSRLDQLREADSKQLTETLNHTQNTLGQELHSIKEVVTHLDDKKSSVKYVPIKSLPFSVVSIDSIQQVPVASVAYDYKTIPLEKGDALAGWKVVSVDYGKQRLELENTRAERVLITHEHIG</sequence>
<proteinExistence type="predicted"/>
<keyword evidence="4" id="KW-1185">Reference proteome</keyword>
<dbReference type="AlphaFoldDB" id="A0A378LKL7"/>
<evidence type="ECO:0000313" key="4">
    <source>
        <dbReference type="Proteomes" id="UP000054985"/>
    </source>
</evidence>
<dbReference type="EMBL" id="LNYN01000001">
    <property type="protein sequence ID" value="KTD39716.1"/>
    <property type="molecule type" value="Genomic_DNA"/>
</dbReference>
<keyword evidence="1" id="KW-0472">Membrane</keyword>
<protein>
    <submittedName>
        <fullName evidence="3">Uncharacterized protein</fullName>
    </submittedName>
</protein>
<organism evidence="3 5">
    <name type="scientific">Legionella moravica</name>
    <dbReference type="NCBI Taxonomy" id="39962"/>
    <lineage>
        <taxon>Bacteria</taxon>
        <taxon>Pseudomonadati</taxon>
        <taxon>Pseudomonadota</taxon>
        <taxon>Gammaproteobacteria</taxon>
        <taxon>Legionellales</taxon>
        <taxon>Legionellaceae</taxon>
        <taxon>Legionella</taxon>
    </lineage>
</organism>
<evidence type="ECO:0000256" key="1">
    <source>
        <dbReference type="SAM" id="Phobius"/>
    </source>
</evidence>
<keyword evidence="1" id="KW-0812">Transmembrane</keyword>
<dbReference type="Proteomes" id="UP000254040">
    <property type="component" value="Unassembled WGS sequence"/>
</dbReference>
<evidence type="ECO:0000313" key="5">
    <source>
        <dbReference type="Proteomes" id="UP000254040"/>
    </source>
</evidence>
<dbReference type="EMBL" id="UGOG01000002">
    <property type="protein sequence ID" value="STY27535.1"/>
    <property type="molecule type" value="Genomic_DNA"/>
</dbReference>
<evidence type="ECO:0000313" key="2">
    <source>
        <dbReference type="EMBL" id="KTD39716.1"/>
    </source>
</evidence>